<dbReference type="HOGENOM" id="CLU_155837_2_1_9"/>
<accession>A0A0A1GUM1</accession>
<dbReference type="Gene3D" id="3.40.1620.10">
    <property type="entry name" value="YefM-like domain"/>
    <property type="match status" value="1"/>
</dbReference>
<sequence>MDIYTPTNFRKNLFSILKDVNSNSKTVIITKANGDDSESAVVIGKKDWEAYQETMALLANGQLQFAMAHENDKDDVDIDDMMAEIDTEIANEKKNKS</sequence>
<dbReference type="SUPFAM" id="SSF143120">
    <property type="entry name" value="YefM-like"/>
    <property type="match status" value="1"/>
</dbReference>
<dbReference type="Pfam" id="PF02604">
    <property type="entry name" value="PhdYeFM_antitox"/>
    <property type="match status" value="1"/>
</dbReference>
<reference evidence="3 4" key="1">
    <citation type="submission" date="2014-11" db="EMBL/GenBank/DDBJ databases">
        <title>Complete genome sequence and analysis of Lactobacillus hokkaidonensis LOOC260T.</title>
        <authorList>
            <person name="Tanizawa Y."/>
            <person name="Tohno M."/>
            <person name="Kaminuma E."/>
            <person name="Nakamura Y."/>
            <person name="Arita M."/>
        </authorList>
    </citation>
    <scope>NUCLEOTIDE SEQUENCE [LARGE SCALE GENOMIC DNA]</scope>
    <source>
        <strain evidence="3 4">LOOC260</strain>
    </source>
</reference>
<proteinExistence type="inferred from homology"/>
<dbReference type="KEGG" id="lho:LOOC260_101360"/>
<evidence type="ECO:0000313" key="4">
    <source>
        <dbReference type="Proteomes" id="UP000031620"/>
    </source>
</evidence>
<evidence type="ECO:0000256" key="1">
    <source>
        <dbReference type="ARBA" id="ARBA00009981"/>
    </source>
</evidence>
<dbReference type="RefSeq" id="WP_041092147.1">
    <property type="nucleotide sequence ID" value="NZ_AP014680.1"/>
</dbReference>
<protein>
    <recommendedName>
        <fullName evidence="2">Antitoxin</fullName>
    </recommendedName>
</protein>
<comment type="similarity">
    <text evidence="1 2">Belongs to the phD/YefM antitoxin family.</text>
</comment>
<comment type="function">
    <text evidence="2">Antitoxin component of a type II toxin-antitoxin (TA) system.</text>
</comment>
<name>A0A0A1GUM1_9LACO</name>
<evidence type="ECO:0000313" key="3">
    <source>
        <dbReference type="EMBL" id="BAP84714.1"/>
    </source>
</evidence>
<organism evidence="3 4">
    <name type="scientific">Paucilactobacillus hokkaidonensis JCM 18461</name>
    <dbReference type="NCBI Taxonomy" id="1291742"/>
    <lineage>
        <taxon>Bacteria</taxon>
        <taxon>Bacillati</taxon>
        <taxon>Bacillota</taxon>
        <taxon>Bacilli</taxon>
        <taxon>Lactobacillales</taxon>
        <taxon>Lactobacillaceae</taxon>
        <taxon>Paucilactobacillus</taxon>
    </lineage>
</organism>
<dbReference type="InterPro" id="IPR036165">
    <property type="entry name" value="YefM-like_sf"/>
</dbReference>
<dbReference type="InterPro" id="IPR006442">
    <property type="entry name" value="Antitoxin_Phd/YefM"/>
</dbReference>
<dbReference type="STRING" id="1291742.LOOC260_101360"/>
<dbReference type="NCBIfam" id="TIGR01552">
    <property type="entry name" value="phd_fam"/>
    <property type="match status" value="1"/>
</dbReference>
<dbReference type="Proteomes" id="UP000031620">
    <property type="component" value="Chromosome"/>
</dbReference>
<gene>
    <name evidence="3" type="ORF">LOOC260_101360</name>
</gene>
<dbReference type="EMBL" id="AP014680">
    <property type="protein sequence ID" value="BAP84714.1"/>
    <property type="molecule type" value="Genomic_DNA"/>
</dbReference>
<evidence type="ECO:0000256" key="2">
    <source>
        <dbReference type="RuleBase" id="RU362080"/>
    </source>
</evidence>
<dbReference type="AlphaFoldDB" id="A0A0A1GUM1"/>